<dbReference type="OrthoDB" id="1778230at2"/>
<dbReference type="Proteomes" id="UP000186102">
    <property type="component" value="Unassembled WGS sequence"/>
</dbReference>
<evidence type="ECO:0000313" key="1">
    <source>
        <dbReference type="EMBL" id="OLN33028.1"/>
    </source>
</evidence>
<comment type="caution">
    <text evidence="1">The sequence shown here is derived from an EMBL/GenBank/DDBJ whole genome shotgun (WGS) entry which is preliminary data.</text>
</comment>
<dbReference type="InterPro" id="IPR014958">
    <property type="entry name" value="DGC"/>
</dbReference>
<gene>
    <name evidence="1" type="ORF">DSOL_1139</name>
</gene>
<dbReference type="AlphaFoldDB" id="A0A1Q8R070"/>
<accession>A0A1Q8R070</accession>
<keyword evidence="2" id="KW-1185">Reference proteome</keyword>
<dbReference type="Pfam" id="PF08859">
    <property type="entry name" value="DGC"/>
    <property type="match status" value="1"/>
</dbReference>
<sequence>MSINMVKIGVVSCSGEDCLGGTISRLATRKMLDEVRPDATVTICLPLFLAGGVEERGFAEKFPTISVDGCSKACAKRATEKYSGKVSAAIDVTDFIGKEVAEAGALSTRNLTDEHKAMVEKLASEITTKFDEVLRAAQRDQVAKGLAMVGTGSSGGCGCGC</sequence>
<evidence type="ECO:0000313" key="2">
    <source>
        <dbReference type="Proteomes" id="UP000186102"/>
    </source>
</evidence>
<dbReference type="STRING" id="1888891.DSOL_1139"/>
<dbReference type="RefSeq" id="WP_075363878.1">
    <property type="nucleotide sequence ID" value="NZ_MLBF01000005.1"/>
</dbReference>
<protein>
    <recommendedName>
        <fullName evidence="3">DGC domain-containing protein</fullName>
    </recommendedName>
</protein>
<proteinExistence type="predicted"/>
<evidence type="ECO:0008006" key="3">
    <source>
        <dbReference type="Google" id="ProtNLM"/>
    </source>
</evidence>
<organism evidence="1 2">
    <name type="scientific">Desulfosporosinus metallidurans</name>
    <dbReference type="NCBI Taxonomy" id="1888891"/>
    <lineage>
        <taxon>Bacteria</taxon>
        <taxon>Bacillati</taxon>
        <taxon>Bacillota</taxon>
        <taxon>Clostridia</taxon>
        <taxon>Eubacteriales</taxon>
        <taxon>Desulfitobacteriaceae</taxon>
        <taxon>Desulfosporosinus</taxon>
    </lineage>
</organism>
<dbReference type="EMBL" id="MLBF01000005">
    <property type="protein sequence ID" value="OLN33028.1"/>
    <property type="molecule type" value="Genomic_DNA"/>
</dbReference>
<reference evidence="1 2" key="1">
    <citation type="submission" date="2016-09" db="EMBL/GenBank/DDBJ databases">
        <title>Complete genome of Desulfosporosinus sp. OL.</title>
        <authorList>
            <person name="Mardanov A."/>
            <person name="Beletsky A."/>
            <person name="Panova A."/>
            <person name="Karnachuk O."/>
            <person name="Ravin N."/>
        </authorList>
    </citation>
    <scope>NUCLEOTIDE SEQUENCE [LARGE SCALE GENOMIC DNA]</scope>
    <source>
        <strain evidence="1 2">OL</strain>
    </source>
</reference>
<name>A0A1Q8R070_9FIRM</name>